<protein>
    <submittedName>
        <fullName evidence="1">Uncharacterized protein</fullName>
    </submittedName>
</protein>
<dbReference type="SUPFAM" id="SSF81901">
    <property type="entry name" value="HCP-like"/>
    <property type="match status" value="1"/>
</dbReference>
<feature type="non-terminal residue" evidence="1">
    <location>
        <position position="144"/>
    </location>
</feature>
<accession>A0AAD8YA07</accession>
<sequence length="144" mass="16485">MRRIAKNDPDAICEMGTRCYAVDDYAGAIEYFTKATALGSAQAHYQLSTMYNYGTGVEKDRKKEVYHLEEATLKGHPKARHNLAVMSMITAALTKQSNILSSLLVRDMKIPWNFSKNFIKRERSERRSLLRLFVRTRLLSAGCY</sequence>
<keyword evidence="2" id="KW-1185">Reference proteome</keyword>
<dbReference type="Pfam" id="PF08238">
    <property type="entry name" value="Sel1"/>
    <property type="match status" value="2"/>
</dbReference>
<evidence type="ECO:0000313" key="2">
    <source>
        <dbReference type="Proteomes" id="UP001224775"/>
    </source>
</evidence>
<reference evidence="1" key="1">
    <citation type="submission" date="2023-06" db="EMBL/GenBank/DDBJ databases">
        <title>Survivors Of The Sea: Transcriptome response of Skeletonema marinoi to long-term dormancy.</title>
        <authorList>
            <person name="Pinder M.I.M."/>
            <person name="Kourtchenko O."/>
            <person name="Robertson E.K."/>
            <person name="Larsson T."/>
            <person name="Maumus F."/>
            <person name="Osuna-Cruz C.M."/>
            <person name="Vancaester E."/>
            <person name="Stenow R."/>
            <person name="Vandepoele K."/>
            <person name="Ploug H."/>
            <person name="Bruchert V."/>
            <person name="Godhe A."/>
            <person name="Topel M."/>
        </authorList>
    </citation>
    <scope>NUCLEOTIDE SEQUENCE</scope>
    <source>
        <strain evidence="1">R05AC</strain>
    </source>
</reference>
<dbReference type="Proteomes" id="UP001224775">
    <property type="component" value="Unassembled WGS sequence"/>
</dbReference>
<proteinExistence type="predicted"/>
<dbReference type="PANTHER" id="PTHR45011:SF1">
    <property type="entry name" value="DAP3-BINDING CELL DEATH ENHANCER 1"/>
    <property type="match status" value="1"/>
</dbReference>
<name>A0AAD8YA07_9STRA</name>
<dbReference type="InterPro" id="IPR011990">
    <property type="entry name" value="TPR-like_helical_dom_sf"/>
</dbReference>
<dbReference type="AlphaFoldDB" id="A0AAD8YA07"/>
<evidence type="ECO:0000313" key="1">
    <source>
        <dbReference type="EMBL" id="KAK1741511.1"/>
    </source>
</evidence>
<dbReference type="InterPro" id="IPR006597">
    <property type="entry name" value="Sel1-like"/>
</dbReference>
<dbReference type="Gene3D" id="1.25.40.10">
    <property type="entry name" value="Tetratricopeptide repeat domain"/>
    <property type="match status" value="1"/>
</dbReference>
<gene>
    <name evidence="1" type="ORF">QTG54_007989</name>
</gene>
<dbReference type="InterPro" id="IPR052748">
    <property type="entry name" value="ISR_Activator"/>
</dbReference>
<dbReference type="SMART" id="SM00671">
    <property type="entry name" value="SEL1"/>
    <property type="match status" value="2"/>
</dbReference>
<dbReference type="PANTHER" id="PTHR45011">
    <property type="entry name" value="DAP3-BINDING CELL DEATH ENHANCER 1"/>
    <property type="match status" value="1"/>
</dbReference>
<organism evidence="1 2">
    <name type="scientific">Skeletonema marinoi</name>
    <dbReference type="NCBI Taxonomy" id="267567"/>
    <lineage>
        <taxon>Eukaryota</taxon>
        <taxon>Sar</taxon>
        <taxon>Stramenopiles</taxon>
        <taxon>Ochrophyta</taxon>
        <taxon>Bacillariophyta</taxon>
        <taxon>Coscinodiscophyceae</taxon>
        <taxon>Thalassiosirophycidae</taxon>
        <taxon>Thalassiosirales</taxon>
        <taxon>Skeletonemataceae</taxon>
        <taxon>Skeletonema</taxon>
        <taxon>Skeletonema marinoi-dohrnii complex</taxon>
    </lineage>
</organism>
<dbReference type="EMBL" id="JATAAI010000013">
    <property type="protein sequence ID" value="KAK1741511.1"/>
    <property type="molecule type" value="Genomic_DNA"/>
</dbReference>
<comment type="caution">
    <text evidence="1">The sequence shown here is derived from an EMBL/GenBank/DDBJ whole genome shotgun (WGS) entry which is preliminary data.</text>
</comment>